<proteinExistence type="predicted"/>
<comment type="caution">
    <text evidence="1">The sequence shown here is derived from an EMBL/GenBank/DDBJ whole genome shotgun (WGS) entry which is preliminary data.</text>
</comment>
<dbReference type="AlphaFoldDB" id="X0VE58"/>
<gene>
    <name evidence="1" type="ORF">S01H1_33234</name>
</gene>
<protein>
    <submittedName>
        <fullName evidence="1">Uncharacterized protein</fullName>
    </submittedName>
</protein>
<dbReference type="EMBL" id="BARS01020629">
    <property type="protein sequence ID" value="GAG09517.1"/>
    <property type="molecule type" value="Genomic_DNA"/>
</dbReference>
<sequence>MIVSCQETEEPQPANDSYCVYRKEVSTNAQVPSYWVLHTCLDLDGYINKDYKYIESIGCDCPNRL</sequence>
<evidence type="ECO:0000313" key="1">
    <source>
        <dbReference type="EMBL" id="GAG09517.1"/>
    </source>
</evidence>
<reference evidence="1" key="1">
    <citation type="journal article" date="2014" name="Front. Microbiol.">
        <title>High frequency of phylogenetically diverse reductive dehalogenase-homologous genes in deep subseafloor sedimentary metagenomes.</title>
        <authorList>
            <person name="Kawai M."/>
            <person name="Futagami T."/>
            <person name="Toyoda A."/>
            <person name="Takaki Y."/>
            <person name="Nishi S."/>
            <person name="Hori S."/>
            <person name="Arai W."/>
            <person name="Tsubouchi T."/>
            <person name="Morono Y."/>
            <person name="Uchiyama I."/>
            <person name="Ito T."/>
            <person name="Fujiyama A."/>
            <person name="Inagaki F."/>
            <person name="Takami H."/>
        </authorList>
    </citation>
    <scope>NUCLEOTIDE SEQUENCE</scope>
    <source>
        <strain evidence="1">Expedition CK06-06</strain>
    </source>
</reference>
<organism evidence="1">
    <name type="scientific">marine sediment metagenome</name>
    <dbReference type="NCBI Taxonomy" id="412755"/>
    <lineage>
        <taxon>unclassified sequences</taxon>
        <taxon>metagenomes</taxon>
        <taxon>ecological metagenomes</taxon>
    </lineage>
</organism>
<name>X0VE58_9ZZZZ</name>
<accession>X0VE58</accession>